<keyword evidence="1" id="KW-0808">Transferase</keyword>
<comment type="caution">
    <text evidence="3">The sequence shown here is derived from an EMBL/GenBank/DDBJ whole genome shotgun (WGS) entry which is preliminary data.</text>
</comment>
<dbReference type="GO" id="GO:0005886">
    <property type="term" value="C:plasma membrane"/>
    <property type="evidence" value="ECO:0007669"/>
    <property type="project" value="TreeGrafter"/>
</dbReference>
<evidence type="ECO:0000313" key="3">
    <source>
        <dbReference type="EMBL" id="GBN74605.1"/>
    </source>
</evidence>
<accession>A0A4Y2RI83</accession>
<sequence length="509" mass="59125">MSFERNYENLRSKNSPSFRVADNSHHEAECLFQEPKIPLVPVIENIEESGEETGTANDLKKGCEDEVKLSSSKQATNALMESSFQSLDFKIIWSDALIPDLKPSEEIPYDLKPKADSLILELVRRGIEVSLDQLKEEKQKREAVMTDFSTVEKIVFARTGPNIATRNFCFCIHAPVAFQFFRQLFGISTECFRNSICKEPLCQLDGYSQSGSMYTSYDDRFLLKICQKKEAAFLENFFPCYFSNVTKHPKTFLPKFFGLYGYRDGNTHVHFLIMNNLVPIFVNLHEKYDLKGSTYSKRKSEKFQKMKPSNENQENLGPLITLKDLDFLQRWPDGLYLKQKFYSLLMQSVERDCKILQSYEIMDYSLLLGIHVPGDVYWSKCEDQDQDSSTDMYKISKLEAARVRKIKNLIGPFEARTSKGCRVHLYLGIIDILQSYTVRKKCEHFFKLVLYSSSTMSVVKPAVYAERFKNFLTQSVFKCIPELISFQKKEKELVQKLLEDFPDDVEMWF</sequence>
<evidence type="ECO:0000256" key="1">
    <source>
        <dbReference type="PROSITE-ProRule" id="PRU00781"/>
    </source>
</evidence>
<keyword evidence="1 3" id="KW-0418">Kinase</keyword>
<proteinExistence type="predicted"/>
<evidence type="ECO:0000259" key="2">
    <source>
        <dbReference type="PROSITE" id="PS51455"/>
    </source>
</evidence>
<dbReference type="InterPro" id="IPR023610">
    <property type="entry name" value="PInositol-4/5-P-5/4-kinase"/>
</dbReference>
<keyword evidence="1" id="KW-0067">ATP-binding</keyword>
<name>A0A4Y2RI83_ARAVE</name>
<dbReference type="GO" id="GO:0046854">
    <property type="term" value="P:phosphatidylinositol phosphate biosynthetic process"/>
    <property type="evidence" value="ECO:0007669"/>
    <property type="project" value="TreeGrafter"/>
</dbReference>
<dbReference type="InterPro" id="IPR027483">
    <property type="entry name" value="PInositol-4-P-4/5-kinase_C_sf"/>
</dbReference>
<gene>
    <name evidence="3" type="primary">Pip5k1a_0</name>
    <name evidence="3" type="ORF">AVEN_225734_1</name>
</gene>
<keyword evidence="1" id="KW-0547">Nucleotide-binding</keyword>
<dbReference type="InterPro" id="IPR002498">
    <property type="entry name" value="PInositol-4-P-4/5-kinase_core"/>
</dbReference>
<dbReference type="SUPFAM" id="SSF56104">
    <property type="entry name" value="SAICAR synthase-like"/>
    <property type="match status" value="1"/>
</dbReference>
<dbReference type="EMBL" id="BGPR01016939">
    <property type="protein sequence ID" value="GBN74605.1"/>
    <property type="molecule type" value="Genomic_DNA"/>
</dbReference>
<dbReference type="InterPro" id="IPR027484">
    <property type="entry name" value="PInositol-4-P-5-kinase_N"/>
</dbReference>
<dbReference type="OrthoDB" id="70770at2759"/>
<organism evidence="3 4">
    <name type="scientific">Araneus ventricosus</name>
    <name type="common">Orbweaver spider</name>
    <name type="synonym">Epeira ventricosa</name>
    <dbReference type="NCBI Taxonomy" id="182803"/>
    <lineage>
        <taxon>Eukaryota</taxon>
        <taxon>Metazoa</taxon>
        <taxon>Ecdysozoa</taxon>
        <taxon>Arthropoda</taxon>
        <taxon>Chelicerata</taxon>
        <taxon>Arachnida</taxon>
        <taxon>Araneae</taxon>
        <taxon>Araneomorphae</taxon>
        <taxon>Entelegynae</taxon>
        <taxon>Araneoidea</taxon>
        <taxon>Araneidae</taxon>
        <taxon>Araneus</taxon>
    </lineage>
</organism>
<protein>
    <submittedName>
        <fullName evidence="3">Phosphatidylinositol 4-phosphate 5-kinase type-1 alpha</fullName>
    </submittedName>
</protein>
<dbReference type="PANTHER" id="PTHR23086:SF101">
    <property type="entry name" value="LP03320P-RELATED"/>
    <property type="match status" value="1"/>
</dbReference>
<dbReference type="Pfam" id="PF01504">
    <property type="entry name" value="PIP5K"/>
    <property type="match status" value="1"/>
</dbReference>
<reference evidence="3 4" key="1">
    <citation type="journal article" date="2019" name="Sci. Rep.">
        <title>Orb-weaving spider Araneus ventricosus genome elucidates the spidroin gene catalogue.</title>
        <authorList>
            <person name="Kono N."/>
            <person name="Nakamura H."/>
            <person name="Ohtoshi R."/>
            <person name="Moran D.A.P."/>
            <person name="Shinohara A."/>
            <person name="Yoshida Y."/>
            <person name="Fujiwara M."/>
            <person name="Mori M."/>
            <person name="Tomita M."/>
            <person name="Arakawa K."/>
        </authorList>
    </citation>
    <scope>NUCLEOTIDE SEQUENCE [LARGE SCALE GENOMIC DNA]</scope>
</reference>
<dbReference type="PROSITE" id="PS51455">
    <property type="entry name" value="PIPK"/>
    <property type="match status" value="1"/>
</dbReference>
<dbReference type="Gene3D" id="3.30.800.10">
    <property type="entry name" value="Phosphatidylinositol Phosphate Kinase II Beta"/>
    <property type="match status" value="1"/>
</dbReference>
<keyword evidence="4" id="KW-1185">Reference proteome</keyword>
<dbReference type="Proteomes" id="UP000499080">
    <property type="component" value="Unassembled WGS sequence"/>
</dbReference>
<dbReference type="Gene3D" id="3.30.810.10">
    <property type="entry name" value="2-Layer Sandwich"/>
    <property type="match status" value="1"/>
</dbReference>
<dbReference type="AlphaFoldDB" id="A0A4Y2RI83"/>
<dbReference type="SMART" id="SM00330">
    <property type="entry name" value="PIPKc"/>
    <property type="match status" value="1"/>
</dbReference>
<evidence type="ECO:0000313" key="4">
    <source>
        <dbReference type="Proteomes" id="UP000499080"/>
    </source>
</evidence>
<feature type="domain" description="PIPK" evidence="2">
    <location>
        <begin position="103"/>
        <end position="476"/>
    </location>
</feature>
<dbReference type="GO" id="GO:0005524">
    <property type="term" value="F:ATP binding"/>
    <property type="evidence" value="ECO:0007669"/>
    <property type="project" value="UniProtKB-UniRule"/>
</dbReference>
<dbReference type="PANTHER" id="PTHR23086">
    <property type="entry name" value="PHOSPHATIDYLINOSITOL-4-PHOSPHATE 5-KINASE"/>
    <property type="match status" value="1"/>
</dbReference>
<dbReference type="GO" id="GO:0016308">
    <property type="term" value="F:1-phosphatidylinositol-4-phosphate 5-kinase activity"/>
    <property type="evidence" value="ECO:0007669"/>
    <property type="project" value="TreeGrafter"/>
</dbReference>